<keyword evidence="1" id="KW-0378">Hydrolase</keyword>
<evidence type="ECO:0000259" key="3">
    <source>
        <dbReference type="Pfam" id="PF07859"/>
    </source>
</evidence>
<dbReference type="InterPro" id="IPR029058">
    <property type="entry name" value="AB_hydrolase_fold"/>
</dbReference>
<organism evidence="4 5">
    <name type="scientific">Scylla paramamosain</name>
    <name type="common">Mud crab</name>
    <dbReference type="NCBI Taxonomy" id="85552"/>
    <lineage>
        <taxon>Eukaryota</taxon>
        <taxon>Metazoa</taxon>
        <taxon>Ecdysozoa</taxon>
        <taxon>Arthropoda</taxon>
        <taxon>Crustacea</taxon>
        <taxon>Multicrustacea</taxon>
        <taxon>Malacostraca</taxon>
        <taxon>Eumalacostraca</taxon>
        <taxon>Eucarida</taxon>
        <taxon>Decapoda</taxon>
        <taxon>Pleocyemata</taxon>
        <taxon>Brachyura</taxon>
        <taxon>Eubrachyura</taxon>
        <taxon>Portunoidea</taxon>
        <taxon>Portunidae</taxon>
        <taxon>Portuninae</taxon>
        <taxon>Scylla</taxon>
    </lineage>
</organism>
<dbReference type="EMBL" id="JARAKH010000043">
    <property type="protein sequence ID" value="KAK8379514.1"/>
    <property type="molecule type" value="Genomic_DNA"/>
</dbReference>
<dbReference type="GO" id="GO:0004061">
    <property type="term" value="F:arylformamidase activity"/>
    <property type="evidence" value="ECO:0007669"/>
    <property type="project" value="TreeGrafter"/>
</dbReference>
<proteinExistence type="predicted"/>
<dbReference type="InterPro" id="IPR050300">
    <property type="entry name" value="GDXG_lipolytic_enzyme"/>
</dbReference>
<comment type="caution">
    <text evidence="4">The sequence shown here is derived from an EMBL/GenBank/DDBJ whole genome shotgun (WGS) entry which is preliminary data.</text>
</comment>
<name>A0AAW0SX34_SCYPA</name>
<accession>A0AAW0SX34</accession>
<dbReference type="AlphaFoldDB" id="A0AAW0SX34"/>
<keyword evidence="5" id="KW-1185">Reference proteome</keyword>
<dbReference type="Proteomes" id="UP001487740">
    <property type="component" value="Unassembled WGS sequence"/>
</dbReference>
<sequence>MEEDKKEEEKKEEEEKEEEDRSRVWKKFTQKELEHQYSPSRWSRRHVDEEVISRHVEEARWRSEEARRTVPCRLDEQYAPGGPRALADVYGEDLPRGAPLLVYVHGGYWQELEKSVSAYLVPPLYSTGVVVVVVGYDLAPQVGVADIVGEVRAAVVWACELARGRGSVGVVLAGWSAGGHLVTQVLSEEEKEAQDQEQDQSRTKQANTSLTPYRELIKGVVTLSGVFDLRPLVHTYVNDPLKLTKDSAWKLSPLRCVGTLAGRQSKEYCEACSNNGLMSHFVLVDGADHFSLVCDLFLDQYSLTSRLLTFIDTCCGRRKD</sequence>
<evidence type="ECO:0000256" key="2">
    <source>
        <dbReference type="SAM" id="MobiDB-lite"/>
    </source>
</evidence>
<dbReference type="SUPFAM" id="SSF53474">
    <property type="entry name" value="alpha/beta-Hydrolases"/>
    <property type="match status" value="1"/>
</dbReference>
<gene>
    <name evidence="4" type="ORF">O3P69_019443</name>
</gene>
<feature type="compositionally biased region" description="Acidic residues" evidence="2">
    <location>
        <begin position="1"/>
        <end position="18"/>
    </location>
</feature>
<reference evidence="4 5" key="1">
    <citation type="submission" date="2023-03" db="EMBL/GenBank/DDBJ databases">
        <title>High-quality genome of Scylla paramamosain provides insights in environmental adaptation.</title>
        <authorList>
            <person name="Zhang L."/>
        </authorList>
    </citation>
    <scope>NUCLEOTIDE SEQUENCE [LARGE SCALE GENOMIC DNA]</scope>
    <source>
        <strain evidence="4">LZ_2023a</strain>
        <tissue evidence="4">Muscle</tissue>
    </source>
</reference>
<protein>
    <recommendedName>
        <fullName evidence="3">Alpha/beta hydrolase fold-3 domain-containing protein</fullName>
    </recommendedName>
</protein>
<dbReference type="InterPro" id="IPR013094">
    <property type="entry name" value="AB_hydrolase_3"/>
</dbReference>
<dbReference type="Gene3D" id="3.40.50.1820">
    <property type="entry name" value="alpha/beta hydrolase"/>
    <property type="match status" value="1"/>
</dbReference>
<evidence type="ECO:0000256" key="1">
    <source>
        <dbReference type="ARBA" id="ARBA00022801"/>
    </source>
</evidence>
<evidence type="ECO:0000313" key="4">
    <source>
        <dbReference type="EMBL" id="KAK8379514.1"/>
    </source>
</evidence>
<feature type="region of interest" description="Disordered" evidence="2">
    <location>
        <begin position="1"/>
        <end position="23"/>
    </location>
</feature>
<dbReference type="PANTHER" id="PTHR48081">
    <property type="entry name" value="AB HYDROLASE SUPERFAMILY PROTEIN C4A8.06C"/>
    <property type="match status" value="1"/>
</dbReference>
<feature type="domain" description="Alpha/beta hydrolase fold-3" evidence="3">
    <location>
        <begin position="101"/>
        <end position="229"/>
    </location>
</feature>
<evidence type="ECO:0000313" key="5">
    <source>
        <dbReference type="Proteomes" id="UP001487740"/>
    </source>
</evidence>
<dbReference type="Pfam" id="PF07859">
    <property type="entry name" value="Abhydrolase_3"/>
    <property type="match status" value="1"/>
</dbReference>
<dbReference type="PANTHER" id="PTHR48081:SF33">
    <property type="entry name" value="KYNURENINE FORMAMIDASE"/>
    <property type="match status" value="1"/>
</dbReference>